<feature type="compositionally biased region" description="Basic and acidic residues" evidence="1">
    <location>
        <begin position="289"/>
        <end position="302"/>
    </location>
</feature>
<dbReference type="EMBL" id="CP030118">
    <property type="protein sequence ID" value="QDL12433.1"/>
    <property type="molecule type" value="Genomic_DNA"/>
</dbReference>
<proteinExistence type="predicted"/>
<gene>
    <name evidence="3" type="ORF">DP114_26475</name>
</gene>
<organism evidence="3 4">
    <name type="scientific">Brasilonema sennae CENA114</name>
    <dbReference type="NCBI Taxonomy" id="415709"/>
    <lineage>
        <taxon>Bacteria</taxon>
        <taxon>Bacillati</taxon>
        <taxon>Cyanobacteriota</taxon>
        <taxon>Cyanophyceae</taxon>
        <taxon>Nostocales</taxon>
        <taxon>Scytonemataceae</taxon>
        <taxon>Brasilonema</taxon>
        <taxon>Bromeliae group (in: Brasilonema)</taxon>
    </lineage>
</organism>
<dbReference type="KEGG" id="bsen:DP114_26475"/>
<dbReference type="GO" id="GO:0120147">
    <property type="term" value="F:formylglycine-generating oxidase activity"/>
    <property type="evidence" value="ECO:0007669"/>
    <property type="project" value="TreeGrafter"/>
</dbReference>
<dbReference type="Gene3D" id="3.90.1580.10">
    <property type="entry name" value="paralog of FGE (formylglycine-generating enzyme)"/>
    <property type="match status" value="1"/>
</dbReference>
<accession>A0A856MLX8</accession>
<dbReference type="InterPro" id="IPR042095">
    <property type="entry name" value="SUMF_sf"/>
</dbReference>
<dbReference type="SUPFAM" id="SSF56436">
    <property type="entry name" value="C-type lectin-like"/>
    <property type="match status" value="1"/>
</dbReference>
<dbReference type="AlphaFoldDB" id="A0A856MLX8"/>
<evidence type="ECO:0000313" key="4">
    <source>
        <dbReference type="Proteomes" id="UP000503129"/>
    </source>
</evidence>
<protein>
    <submittedName>
        <fullName evidence="3">Formylglycine-generating enzyme family protein</fullName>
    </submittedName>
</protein>
<dbReference type="InterPro" id="IPR016187">
    <property type="entry name" value="CTDL_fold"/>
</dbReference>
<reference evidence="3 4" key="1">
    <citation type="submission" date="2018-06" db="EMBL/GenBank/DDBJ databases">
        <title>Comparative genomics of Brasilonema spp. strains.</title>
        <authorList>
            <person name="Alvarenga D.O."/>
            <person name="Fiore M.F."/>
            <person name="Varani A.M."/>
        </authorList>
    </citation>
    <scope>NUCLEOTIDE SEQUENCE [LARGE SCALE GENOMIC DNA]</scope>
    <source>
        <strain evidence="3 4">CENA114</strain>
    </source>
</reference>
<dbReference type="SUPFAM" id="SSF140869">
    <property type="entry name" value="GUN4-like"/>
    <property type="match status" value="1"/>
</dbReference>
<dbReference type="Gene3D" id="1.10.10.1770">
    <property type="entry name" value="Gun4-like"/>
    <property type="match status" value="1"/>
</dbReference>
<dbReference type="Proteomes" id="UP000503129">
    <property type="component" value="Chromosome"/>
</dbReference>
<dbReference type="PANTHER" id="PTHR23150">
    <property type="entry name" value="SULFATASE MODIFYING FACTOR 1, 2"/>
    <property type="match status" value="1"/>
</dbReference>
<evidence type="ECO:0000313" key="3">
    <source>
        <dbReference type="EMBL" id="QDL12433.1"/>
    </source>
</evidence>
<dbReference type="InterPro" id="IPR005532">
    <property type="entry name" value="SUMF_dom"/>
</dbReference>
<dbReference type="PANTHER" id="PTHR23150:SF19">
    <property type="entry name" value="FORMYLGLYCINE-GENERATING ENZYME"/>
    <property type="match status" value="1"/>
</dbReference>
<keyword evidence="4" id="KW-1185">Reference proteome</keyword>
<evidence type="ECO:0000256" key="1">
    <source>
        <dbReference type="SAM" id="MobiDB-lite"/>
    </source>
</evidence>
<name>A0A856MLX8_9CYAN</name>
<feature type="region of interest" description="Disordered" evidence="1">
    <location>
        <begin position="283"/>
        <end position="302"/>
    </location>
</feature>
<dbReference type="InterPro" id="IPR037215">
    <property type="entry name" value="GUN4-like_sf"/>
</dbReference>
<dbReference type="Pfam" id="PF03781">
    <property type="entry name" value="FGE-sulfatase"/>
    <property type="match status" value="1"/>
</dbReference>
<dbReference type="InterPro" id="IPR051043">
    <property type="entry name" value="Sulfatase_Mod_Factor_Kinase"/>
</dbReference>
<evidence type="ECO:0000259" key="2">
    <source>
        <dbReference type="Pfam" id="PF03781"/>
    </source>
</evidence>
<sequence length="377" mass="43365">MGWRRNSEWIDYTDFTFSVDAAIGHLPTWVNLFLLDVPGYRRGKIRSFLSRIETCHLSSFSPQIPTFEFDVITVNAQGLEIKREKRQATYYLENLEDNITLEMVAIPGGKFMMASPEGEGYESEKPQHEVTVQPFFIGKYPITQAQWRVVAALPQVNRELKPDPSGFKGDDFPVECVSWYDVVEFCARFSKKTGKDYRLPSEAEWEYACRARTTTPFHFGETLTDKLANYRANETFADEPKGEYREKTTSVGTFSPNAFGLYDMHGNVWEWCEDSWHENYQEAPTDGSAWHENENSKKQKADTDIGSRIGKIWKNIRGQKQEADFSDNDNRSLLRGGSWIIYPDYCRSAYRNYYNPAYDGNDIGFRVVCGGAAARTQ</sequence>
<feature type="domain" description="Sulfatase-modifying factor enzyme-like" evidence="2">
    <location>
        <begin position="102"/>
        <end position="298"/>
    </location>
</feature>